<organism evidence="2 3">
    <name type="scientific">Dentiscutata erythropus</name>
    <dbReference type="NCBI Taxonomy" id="1348616"/>
    <lineage>
        <taxon>Eukaryota</taxon>
        <taxon>Fungi</taxon>
        <taxon>Fungi incertae sedis</taxon>
        <taxon>Mucoromycota</taxon>
        <taxon>Glomeromycotina</taxon>
        <taxon>Glomeromycetes</taxon>
        <taxon>Diversisporales</taxon>
        <taxon>Gigasporaceae</taxon>
        <taxon>Dentiscutata</taxon>
    </lineage>
</organism>
<dbReference type="AlphaFoldDB" id="A0A9N9I3J3"/>
<dbReference type="EMBL" id="CAJVPY010010475">
    <property type="protein sequence ID" value="CAG8719127.1"/>
    <property type="molecule type" value="Genomic_DNA"/>
</dbReference>
<feature type="non-terminal residue" evidence="2">
    <location>
        <position position="92"/>
    </location>
</feature>
<feature type="compositionally biased region" description="Polar residues" evidence="1">
    <location>
        <begin position="19"/>
        <end position="34"/>
    </location>
</feature>
<evidence type="ECO:0000256" key="1">
    <source>
        <dbReference type="SAM" id="MobiDB-lite"/>
    </source>
</evidence>
<feature type="region of interest" description="Disordered" evidence="1">
    <location>
        <begin position="1"/>
        <end position="34"/>
    </location>
</feature>
<dbReference type="Proteomes" id="UP000789405">
    <property type="component" value="Unassembled WGS sequence"/>
</dbReference>
<accession>A0A9N9I3J3</accession>
<evidence type="ECO:0000313" key="3">
    <source>
        <dbReference type="Proteomes" id="UP000789405"/>
    </source>
</evidence>
<reference evidence="2" key="1">
    <citation type="submission" date="2021-06" db="EMBL/GenBank/DDBJ databases">
        <authorList>
            <person name="Kallberg Y."/>
            <person name="Tangrot J."/>
            <person name="Rosling A."/>
        </authorList>
    </citation>
    <scope>NUCLEOTIDE SEQUENCE</scope>
    <source>
        <strain evidence="2">MA453B</strain>
    </source>
</reference>
<sequence>MSIKDILSNDDSNEKYDSESATTESNKSSETQTLYTINPEILTRLYTNQSKEFIVNTMKPKAKQARKSLRLIISNLKQSQRMSQAISLGIPK</sequence>
<gene>
    <name evidence="2" type="ORF">DERYTH_LOCUS14181</name>
</gene>
<name>A0A9N9I3J3_9GLOM</name>
<protein>
    <submittedName>
        <fullName evidence="2">26316_t:CDS:1</fullName>
    </submittedName>
</protein>
<proteinExistence type="predicted"/>
<keyword evidence="3" id="KW-1185">Reference proteome</keyword>
<comment type="caution">
    <text evidence="2">The sequence shown here is derived from an EMBL/GenBank/DDBJ whole genome shotgun (WGS) entry which is preliminary data.</text>
</comment>
<evidence type="ECO:0000313" key="2">
    <source>
        <dbReference type="EMBL" id="CAG8719127.1"/>
    </source>
</evidence>